<dbReference type="PROSITE" id="PS50082">
    <property type="entry name" value="WD_REPEATS_2"/>
    <property type="match status" value="2"/>
</dbReference>
<dbReference type="InterPro" id="IPR051179">
    <property type="entry name" value="WD_repeat_multifunction"/>
</dbReference>
<feature type="compositionally biased region" description="Polar residues" evidence="7">
    <location>
        <begin position="721"/>
        <end position="734"/>
    </location>
</feature>
<evidence type="ECO:0000256" key="1">
    <source>
        <dbReference type="ARBA" id="ARBA00022574"/>
    </source>
</evidence>
<dbReference type="STRING" id="246404.A0A507FFN6"/>
<feature type="coiled-coil region" evidence="6">
    <location>
        <begin position="476"/>
        <end position="514"/>
    </location>
</feature>
<dbReference type="EMBL" id="QEAP01000097">
    <property type="protein sequence ID" value="TPX75054.1"/>
    <property type="molecule type" value="Genomic_DNA"/>
</dbReference>
<evidence type="ECO:0000256" key="6">
    <source>
        <dbReference type="SAM" id="Coils"/>
    </source>
</evidence>
<dbReference type="PANTHER" id="PTHR19857:SF19">
    <property type="entry name" value="26S PROTEASOME REGULATORY SUBUNIT RPN14"/>
    <property type="match status" value="1"/>
</dbReference>
<sequence length="878" mass="95288">MIQTTTAVQALPHVTIERDYAETVAAMRHSDTKTAKFWVSASVNESVSPSSTSSATDDSNGTSVPMIKQSVHASATIARGGTTLDVSQDTHAVKLHARFASHSQSTSDARLRVEASFDSCALDALVVPPELVHVLNPSANTRNPIGALALSPSATLLVVGGNDGFLRVLSTADLEPTSTTFVGHLGDITTARFFPSSSVLLTSASDLTIKVWDAVSGACPVTMGPKDGGHTRPVTATGIIDRGRNIITSAKDGKILLWEVKSGSIIRAIHDDAARMVECMSIGTRSRGAAGNNSQPKKDEREVSTDDKVCLAGLETGELVGYDLGMQSSILKIMPSLRSSRPNVTACAYDSNNGRVSVGTIDGFMHVYDLRNTSSPLASVRRNDASILNMEFVGSDNNENAFGFVFSNEEGSCAQVQFDHENVASVVKEYVGTDVEPLYGMSLVDGVLATGGREGTVNASLPPALRVQDVFTSAPMARKNDRLKEARNSAERCNRTLARDRTDLERKERQLMDQIRHFALKEDLVKARIAARQIAHYRTASDRNYESAAIIATRAQLMVSNHKINQAKVEALKGSRYACKDDTIETVMAREMKYAQMMSVQEEMERIMNEGMDDVYEDAEELIKRRDYFDLETQAILQEALDPNRAHRGRTYTHPNSVPAGAKVVINLRIYKPSGNFRVKPTAMYREANIDDSICLVAPSGDDDDQKKAADKKSSEKLNSRETQLYTAFPNTPTHLVGGTAGTDSEDDDDKSTRDERTSSSTQPNRSKSRASAGSPNAAPGPSAHGSLRISNLCLSISMLKHQMLRDTHLMTDQLKISKSSKQSIYDLVRGESSVPFRLGRVVRSADGSVEEFEEFDMSQSLKDCGVADGGVVFVVVG</sequence>
<keyword evidence="3" id="KW-0647">Proteasome</keyword>
<organism evidence="8 9">
    <name type="scientific">Chytriomyces confervae</name>
    <dbReference type="NCBI Taxonomy" id="246404"/>
    <lineage>
        <taxon>Eukaryota</taxon>
        <taxon>Fungi</taxon>
        <taxon>Fungi incertae sedis</taxon>
        <taxon>Chytridiomycota</taxon>
        <taxon>Chytridiomycota incertae sedis</taxon>
        <taxon>Chytridiomycetes</taxon>
        <taxon>Chytridiales</taxon>
        <taxon>Chytriomycetaceae</taxon>
        <taxon>Chytriomyces</taxon>
    </lineage>
</organism>
<feature type="compositionally biased region" description="Low complexity" evidence="7">
    <location>
        <begin position="770"/>
        <end position="785"/>
    </location>
</feature>
<evidence type="ECO:0000256" key="3">
    <source>
        <dbReference type="ARBA" id="ARBA00022942"/>
    </source>
</evidence>
<dbReference type="InterPro" id="IPR036322">
    <property type="entry name" value="WD40_repeat_dom_sf"/>
</dbReference>
<feature type="compositionally biased region" description="Basic and acidic residues" evidence="7">
    <location>
        <begin position="705"/>
        <end position="720"/>
    </location>
</feature>
<dbReference type="InterPro" id="IPR019775">
    <property type="entry name" value="WD40_repeat_CS"/>
</dbReference>
<dbReference type="AlphaFoldDB" id="A0A507FFN6"/>
<dbReference type="PROSITE" id="PS00678">
    <property type="entry name" value="WD_REPEATS_1"/>
    <property type="match status" value="1"/>
</dbReference>
<gene>
    <name evidence="8" type="ORF">CcCBS67573_g03672</name>
</gene>
<comment type="similarity">
    <text evidence="4">Belongs to the WD repeat PAAF1/RPN14 family.</text>
</comment>
<accession>A0A507FFN6</accession>
<dbReference type="PROSITE" id="PS50294">
    <property type="entry name" value="WD_REPEATS_REGION"/>
    <property type="match status" value="2"/>
</dbReference>
<feature type="repeat" description="WD" evidence="5">
    <location>
        <begin position="181"/>
        <end position="222"/>
    </location>
</feature>
<feature type="region of interest" description="Disordered" evidence="7">
    <location>
        <begin position="697"/>
        <end position="785"/>
    </location>
</feature>
<evidence type="ECO:0000256" key="5">
    <source>
        <dbReference type="PROSITE-ProRule" id="PRU00221"/>
    </source>
</evidence>
<dbReference type="SMART" id="SM00320">
    <property type="entry name" value="WD40"/>
    <property type="match status" value="4"/>
</dbReference>
<dbReference type="SUPFAM" id="SSF50978">
    <property type="entry name" value="WD40 repeat-like"/>
    <property type="match status" value="1"/>
</dbReference>
<dbReference type="GO" id="GO:0000502">
    <property type="term" value="C:proteasome complex"/>
    <property type="evidence" value="ECO:0007669"/>
    <property type="project" value="UniProtKB-KW"/>
</dbReference>
<dbReference type="Proteomes" id="UP000320333">
    <property type="component" value="Unassembled WGS sequence"/>
</dbReference>
<dbReference type="OrthoDB" id="10257301at2759"/>
<evidence type="ECO:0000256" key="4">
    <source>
        <dbReference type="ARBA" id="ARBA00038321"/>
    </source>
</evidence>
<dbReference type="Gene3D" id="6.10.140.1230">
    <property type="match status" value="1"/>
</dbReference>
<keyword evidence="2" id="KW-0677">Repeat</keyword>
<feature type="region of interest" description="Disordered" evidence="7">
    <location>
        <begin position="285"/>
        <end position="304"/>
    </location>
</feature>
<evidence type="ECO:0000256" key="7">
    <source>
        <dbReference type="SAM" id="MobiDB-lite"/>
    </source>
</evidence>
<evidence type="ECO:0000313" key="8">
    <source>
        <dbReference type="EMBL" id="TPX75054.1"/>
    </source>
</evidence>
<comment type="caution">
    <text evidence="8">The sequence shown here is derived from an EMBL/GenBank/DDBJ whole genome shotgun (WGS) entry which is preliminary data.</text>
</comment>
<feature type="repeat" description="WD" evidence="5">
    <location>
        <begin position="227"/>
        <end position="268"/>
    </location>
</feature>
<keyword evidence="9" id="KW-1185">Reference proteome</keyword>
<reference evidence="8 9" key="1">
    <citation type="journal article" date="2019" name="Sci. Rep.">
        <title>Comparative genomics of chytrid fungi reveal insights into the obligate biotrophic and pathogenic lifestyle of Synchytrium endobioticum.</title>
        <authorList>
            <person name="van de Vossenberg B.T.L.H."/>
            <person name="Warris S."/>
            <person name="Nguyen H.D.T."/>
            <person name="van Gent-Pelzer M.P.E."/>
            <person name="Joly D.L."/>
            <person name="van de Geest H.C."/>
            <person name="Bonants P.J.M."/>
            <person name="Smith D.S."/>
            <person name="Levesque C.A."/>
            <person name="van der Lee T.A.J."/>
        </authorList>
    </citation>
    <scope>NUCLEOTIDE SEQUENCE [LARGE SCALE GENOMIC DNA]</scope>
    <source>
        <strain evidence="8 9">CBS 675.73</strain>
    </source>
</reference>
<keyword evidence="1 5" id="KW-0853">WD repeat</keyword>
<protein>
    <submittedName>
        <fullName evidence="8">Uncharacterized protein</fullName>
    </submittedName>
</protein>
<dbReference type="Gene3D" id="2.130.10.10">
    <property type="entry name" value="YVTN repeat-like/Quinoprotein amine dehydrogenase"/>
    <property type="match status" value="2"/>
</dbReference>
<dbReference type="Pfam" id="PF00400">
    <property type="entry name" value="WD40"/>
    <property type="match status" value="1"/>
</dbReference>
<evidence type="ECO:0000256" key="2">
    <source>
        <dbReference type="ARBA" id="ARBA00022737"/>
    </source>
</evidence>
<keyword evidence="6" id="KW-0175">Coiled coil</keyword>
<dbReference type="InterPro" id="IPR015943">
    <property type="entry name" value="WD40/YVTN_repeat-like_dom_sf"/>
</dbReference>
<dbReference type="PANTHER" id="PTHR19857">
    <property type="entry name" value="MITOCHONDRIAL DIVISION PROTEIN 1-RELATED"/>
    <property type="match status" value="1"/>
</dbReference>
<dbReference type="InterPro" id="IPR001680">
    <property type="entry name" value="WD40_rpt"/>
</dbReference>
<name>A0A507FFN6_9FUNG</name>
<evidence type="ECO:0000313" key="9">
    <source>
        <dbReference type="Proteomes" id="UP000320333"/>
    </source>
</evidence>
<proteinExistence type="inferred from homology"/>